<dbReference type="Proteomes" id="UP000017174">
    <property type="component" value="Unassembled WGS sequence"/>
</dbReference>
<sequence>MKTKVRYWEENIMGRTVAKEARKIAAEITAATRQPVIHIKTAGAKAPLPVTASKFGGAPYLPAGAQAPTNESGKPLGMIVQINCTELPKNELYPKTGILQFWIDSGEEEGDENWGFNANDIANQANIRVIYYPQVGEATPAGHPAVTAARSEDWPIYPPEAELALTFKKKHESLSDTSREFEARFVHRWNEKHPAQTINEVYEIDRLHDGENIAYDLTDSTEYHKLGGYPSFVQSDPRENNPELQEYTVNLLTIASEEAKNDGDGDIMWGDMGSANWLITPEQLKNRDFSKVLFEWNCG</sequence>
<dbReference type="PANTHER" id="PTHR36436">
    <property type="entry name" value="SLL5081 PROTEIN"/>
    <property type="match status" value="1"/>
</dbReference>
<reference evidence="1 2" key="1">
    <citation type="submission" date="2013-08" db="EMBL/GenBank/DDBJ databases">
        <authorList>
            <person name="Weinstock G."/>
            <person name="Sodergren E."/>
            <person name="Wylie T."/>
            <person name="Fulton L."/>
            <person name="Fulton R."/>
            <person name="Fronick C."/>
            <person name="O'Laughlin M."/>
            <person name="Godfrey J."/>
            <person name="Miner T."/>
            <person name="Herter B."/>
            <person name="Appelbaum E."/>
            <person name="Cordes M."/>
            <person name="Lek S."/>
            <person name="Wollam A."/>
            <person name="Pepin K.H."/>
            <person name="Palsikar V.B."/>
            <person name="Mitreva M."/>
            <person name="Wilson R.K."/>
        </authorList>
    </citation>
    <scope>NUCLEOTIDE SEQUENCE [LARGE SCALE GENOMIC DNA]</scope>
    <source>
        <strain evidence="1 2">F0184</strain>
    </source>
</reference>
<dbReference type="Pfam" id="PF09234">
    <property type="entry name" value="DUF1963"/>
    <property type="match status" value="1"/>
</dbReference>
<evidence type="ECO:0008006" key="3">
    <source>
        <dbReference type="Google" id="ProtNLM"/>
    </source>
</evidence>
<evidence type="ECO:0000313" key="1">
    <source>
        <dbReference type="EMBL" id="ERT65620.1"/>
    </source>
</evidence>
<proteinExistence type="predicted"/>
<dbReference type="PATRIC" id="fig|888019.4.peg.1454"/>
<dbReference type="HOGENOM" id="CLU_056726_0_0_11"/>
<gene>
    <name evidence="1" type="ORF">HMPREF0742_01732</name>
</gene>
<evidence type="ECO:0000313" key="2">
    <source>
        <dbReference type="Proteomes" id="UP000017174"/>
    </source>
</evidence>
<comment type="caution">
    <text evidence="1">The sequence shown here is derived from an EMBL/GenBank/DDBJ whole genome shotgun (WGS) entry which is preliminary data.</text>
</comment>
<dbReference type="InterPro" id="IPR015315">
    <property type="entry name" value="DUF1963"/>
</dbReference>
<protein>
    <recommendedName>
        <fullName evidence="3">DUF1963 domain-containing protein</fullName>
    </recommendedName>
</protein>
<dbReference type="PANTHER" id="PTHR36436:SF6">
    <property type="entry name" value="SLL5081 PROTEIN"/>
    <property type="match status" value="1"/>
</dbReference>
<dbReference type="AlphaFoldDB" id="U7V214"/>
<dbReference type="Gene3D" id="2.30.320.10">
    <property type="entry name" value="YwqG-like"/>
    <property type="match status" value="1"/>
</dbReference>
<dbReference type="SUPFAM" id="SSF103032">
    <property type="entry name" value="Hypothetical protein YwqG"/>
    <property type="match status" value="1"/>
</dbReference>
<organism evidence="1 2">
    <name type="scientific">Rothia aeria F0184</name>
    <dbReference type="NCBI Taxonomy" id="888019"/>
    <lineage>
        <taxon>Bacteria</taxon>
        <taxon>Bacillati</taxon>
        <taxon>Actinomycetota</taxon>
        <taxon>Actinomycetes</taxon>
        <taxon>Micrococcales</taxon>
        <taxon>Micrococcaceae</taxon>
        <taxon>Rothia</taxon>
    </lineage>
</organism>
<accession>U7V214</accession>
<name>U7V214_9MICC</name>
<dbReference type="EMBL" id="AXZG01000051">
    <property type="protein sequence ID" value="ERT65620.1"/>
    <property type="molecule type" value="Genomic_DNA"/>
</dbReference>
<dbReference type="InterPro" id="IPR035948">
    <property type="entry name" value="YwqG-like_sf"/>
</dbReference>